<protein>
    <submittedName>
        <fullName evidence="1">Uncharacterized protein</fullName>
    </submittedName>
</protein>
<name>A0A6M3J0Z7_9ZZZZ</name>
<dbReference type="AlphaFoldDB" id="A0A6M3J0Z7"/>
<dbReference type="EMBL" id="MT141502">
    <property type="protein sequence ID" value="QJA63666.1"/>
    <property type="molecule type" value="Genomic_DNA"/>
</dbReference>
<gene>
    <name evidence="1" type="ORF">MM415B00601_0026</name>
</gene>
<reference evidence="1" key="1">
    <citation type="submission" date="2020-03" db="EMBL/GenBank/DDBJ databases">
        <title>The deep terrestrial virosphere.</title>
        <authorList>
            <person name="Holmfeldt K."/>
            <person name="Nilsson E."/>
            <person name="Simone D."/>
            <person name="Lopez-Fernandez M."/>
            <person name="Wu X."/>
            <person name="de Brujin I."/>
            <person name="Lundin D."/>
            <person name="Andersson A."/>
            <person name="Bertilsson S."/>
            <person name="Dopson M."/>
        </authorList>
    </citation>
    <scope>NUCLEOTIDE SEQUENCE</scope>
    <source>
        <strain evidence="1">MM415B00601</strain>
    </source>
</reference>
<sequence length="219" mass="23128">MSLVGSYISSSGARKAEKAQAKAAVEAARLELQGVREGIAYQTEAEARAREDIAPWRQKGVMALDELYGLMEAGPGEFETSPGYEFRQAEGLKAIERSAAARGGALSGGGLKAITRFGQDYATSDYDNFLRRYYDKLNPWQSLADIGRTAAGTSADITTQTGRDISSALIAGGQVAGEGVRGEAFAKASGYINQANIWSSTEKEVVGSVAYLYGAGAFG</sequence>
<organism evidence="1">
    <name type="scientific">viral metagenome</name>
    <dbReference type="NCBI Taxonomy" id="1070528"/>
    <lineage>
        <taxon>unclassified sequences</taxon>
        <taxon>metagenomes</taxon>
        <taxon>organismal metagenomes</taxon>
    </lineage>
</organism>
<accession>A0A6M3J0Z7</accession>
<proteinExistence type="predicted"/>
<evidence type="ECO:0000313" key="1">
    <source>
        <dbReference type="EMBL" id="QJA63666.1"/>
    </source>
</evidence>